<evidence type="ECO:0000256" key="10">
    <source>
        <dbReference type="RuleBase" id="RU365028"/>
    </source>
</evidence>
<evidence type="ECO:0000256" key="8">
    <source>
        <dbReference type="ARBA" id="ARBA00023065"/>
    </source>
</evidence>
<protein>
    <recommendedName>
        <fullName evidence="10">Vacuolar calcium ion transporter</fullName>
    </recommendedName>
</protein>
<comment type="subcellular location">
    <subcellularLocation>
        <location evidence="1">Endomembrane system</location>
        <topology evidence="1">Multi-pass membrane protein</topology>
    </subcellularLocation>
    <subcellularLocation>
        <location evidence="10">Vacuole membrane</location>
    </subcellularLocation>
</comment>
<dbReference type="GO" id="GO:0000329">
    <property type="term" value="C:fungal-type vacuole membrane"/>
    <property type="evidence" value="ECO:0007669"/>
    <property type="project" value="TreeGrafter"/>
</dbReference>
<evidence type="ECO:0000256" key="4">
    <source>
        <dbReference type="ARBA" id="ARBA00022568"/>
    </source>
</evidence>
<gene>
    <name evidence="12" type="ORF">AOQ84DRAFT_403550</name>
</gene>
<evidence type="ECO:0000256" key="9">
    <source>
        <dbReference type="ARBA" id="ARBA00023136"/>
    </source>
</evidence>
<feature type="transmembrane region" description="Helical" evidence="10">
    <location>
        <begin position="51"/>
        <end position="73"/>
    </location>
</feature>
<feature type="transmembrane region" description="Helical" evidence="10">
    <location>
        <begin position="144"/>
        <end position="163"/>
    </location>
</feature>
<keyword evidence="6 10" id="KW-0106">Calcium</keyword>
<evidence type="ECO:0000256" key="5">
    <source>
        <dbReference type="ARBA" id="ARBA00022692"/>
    </source>
</evidence>
<feature type="transmembrane region" description="Helical" evidence="10">
    <location>
        <begin position="110"/>
        <end position="132"/>
    </location>
</feature>
<feature type="transmembrane region" description="Helical" evidence="10">
    <location>
        <begin position="213"/>
        <end position="234"/>
    </location>
</feature>
<keyword evidence="3 10" id="KW-0813">Transport</keyword>
<dbReference type="OrthoDB" id="1699231at2759"/>
<dbReference type="GO" id="GO:0006874">
    <property type="term" value="P:intracellular calcium ion homeostasis"/>
    <property type="evidence" value="ECO:0007669"/>
    <property type="project" value="TreeGrafter"/>
</dbReference>
<dbReference type="InterPro" id="IPR004713">
    <property type="entry name" value="CaH_exchang"/>
</dbReference>
<keyword evidence="10" id="KW-0926">Vacuole</keyword>
<feature type="transmembrane region" description="Helical" evidence="10">
    <location>
        <begin position="359"/>
        <end position="380"/>
    </location>
</feature>
<evidence type="ECO:0000313" key="12">
    <source>
        <dbReference type="EMBL" id="OCL09813.1"/>
    </source>
</evidence>
<keyword evidence="5 10" id="KW-0812">Transmembrane</keyword>
<dbReference type="InterPro" id="IPR004837">
    <property type="entry name" value="NaCa_Exmemb"/>
</dbReference>
<keyword evidence="7 10" id="KW-1133">Transmembrane helix</keyword>
<feature type="transmembrane region" description="Helical" evidence="10">
    <location>
        <begin position="326"/>
        <end position="353"/>
    </location>
</feature>
<dbReference type="AlphaFoldDB" id="A0A8E2JUC4"/>
<dbReference type="Pfam" id="PF01699">
    <property type="entry name" value="Na_Ca_ex"/>
    <property type="match status" value="2"/>
</dbReference>
<organism evidence="12 13">
    <name type="scientific">Glonium stellatum</name>
    <dbReference type="NCBI Taxonomy" id="574774"/>
    <lineage>
        <taxon>Eukaryota</taxon>
        <taxon>Fungi</taxon>
        <taxon>Dikarya</taxon>
        <taxon>Ascomycota</taxon>
        <taxon>Pezizomycotina</taxon>
        <taxon>Dothideomycetes</taxon>
        <taxon>Pleosporomycetidae</taxon>
        <taxon>Gloniales</taxon>
        <taxon>Gloniaceae</taxon>
        <taxon>Glonium</taxon>
    </lineage>
</organism>
<dbReference type="Proteomes" id="UP000250140">
    <property type="component" value="Unassembled WGS sequence"/>
</dbReference>
<feature type="transmembrane region" description="Helical" evidence="10">
    <location>
        <begin position="79"/>
        <end position="98"/>
    </location>
</feature>
<dbReference type="GO" id="GO:0015369">
    <property type="term" value="F:calcium:proton antiporter activity"/>
    <property type="evidence" value="ECO:0007669"/>
    <property type="project" value="UniProtKB-UniRule"/>
</dbReference>
<evidence type="ECO:0000256" key="7">
    <source>
        <dbReference type="ARBA" id="ARBA00022989"/>
    </source>
</evidence>
<feature type="transmembrane region" description="Helical" evidence="10">
    <location>
        <begin position="387"/>
        <end position="406"/>
    </location>
</feature>
<keyword evidence="4 10" id="KW-0109">Calcium transport</keyword>
<dbReference type="PANTHER" id="PTHR31503">
    <property type="entry name" value="VACUOLAR CALCIUM ION TRANSPORTER"/>
    <property type="match status" value="1"/>
</dbReference>
<keyword evidence="8 10" id="KW-0406">Ion transport</keyword>
<dbReference type="PANTHER" id="PTHR31503:SF22">
    <property type="entry name" value="VACUOLAR CALCIUM ION TRANSPORTER"/>
    <property type="match status" value="1"/>
</dbReference>
<keyword evidence="9 10" id="KW-0472">Membrane</keyword>
<dbReference type="NCBIfam" id="TIGR00846">
    <property type="entry name" value="caca2"/>
    <property type="match status" value="1"/>
</dbReference>
<evidence type="ECO:0000256" key="1">
    <source>
        <dbReference type="ARBA" id="ARBA00004127"/>
    </source>
</evidence>
<dbReference type="Gene3D" id="1.20.1420.30">
    <property type="entry name" value="NCX, central ion-binding region"/>
    <property type="match status" value="1"/>
</dbReference>
<comment type="function">
    <text evidence="10">Has a role in promoting intracellular calcium ion sequestration via the exchange of calcium ions for hydrogen ions across the vacuolar membrane. Involved also in manganese ion homeostasis via its uptake into the vacuole.</text>
</comment>
<sequence length="415" mass="44061">MSLVGFPVGPAGENDRFLGDATGPSLGQLDSTGEGQPHTQWLSYTFHVTKATLYCSYANLLLVFVPLGIIAGAQGWNSAAVFTLNFLAIFPLASLLSYSTEELSANVGQTFGGLINATFGNAVEMIVGITALNCGEISIVQSSMVGSVLSGTLLILGSCFFSGGCGKETLAFNIDVTGIMSSLMIISSASLVVPSALYSTATPLKPLEPSGDILVLSHITSIILLVFYIMYLYFQLHSHAHLFTCDDDTEADENHTLDPWTASTVLVIATVGVTVCSDYLVDSIDGVVEASNISRTFIGLIIVPIVGNAGEYVTTVNAAMKGKVDLAIGVIVGSTLQITLFVTPFLVILGWILRQPMSLRFDTFETTVFFLAVILVNCLIQGGRTNYFEGAMLIGTYLIIAIAFYVHPDISALGL</sequence>
<evidence type="ECO:0000256" key="3">
    <source>
        <dbReference type="ARBA" id="ARBA00022448"/>
    </source>
</evidence>
<feature type="domain" description="Sodium/calcium exchanger membrane region" evidence="11">
    <location>
        <begin position="78"/>
        <end position="236"/>
    </location>
</feature>
<feature type="transmembrane region" description="Helical" evidence="10">
    <location>
        <begin position="170"/>
        <end position="193"/>
    </location>
</feature>
<dbReference type="InterPro" id="IPR004798">
    <property type="entry name" value="CAX-like"/>
</dbReference>
<proteinExistence type="inferred from homology"/>
<dbReference type="EMBL" id="KV749358">
    <property type="protein sequence ID" value="OCL09813.1"/>
    <property type="molecule type" value="Genomic_DNA"/>
</dbReference>
<comment type="similarity">
    <text evidence="2 10">Belongs to the Ca(2+):cation antiporter (CaCA) (TC 2.A.19) family.</text>
</comment>
<comment type="caution">
    <text evidence="10">Lacks conserved residue(s) required for the propagation of feature annotation.</text>
</comment>
<evidence type="ECO:0000256" key="6">
    <source>
        <dbReference type="ARBA" id="ARBA00022837"/>
    </source>
</evidence>
<dbReference type="InterPro" id="IPR044880">
    <property type="entry name" value="NCX_ion-bd_dom_sf"/>
</dbReference>
<feature type="domain" description="Sodium/calcium exchanger membrane region" evidence="11">
    <location>
        <begin position="265"/>
        <end position="405"/>
    </location>
</feature>
<reference evidence="12 13" key="1">
    <citation type="journal article" date="2016" name="Nat. Commun.">
        <title>Ectomycorrhizal ecology is imprinted in the genome of the dominant symbiotic fungus Cenococcum geophilum.</title>
        <authorList>
            <consortium name="DOE Joint Genome Institute"/>
            <person name="Peter M."/>
            <person name="Kohler A."/>
            <person name="Ohm R.A."/>
            <person name="Kuo A."/>
            <person name="Krutzmann J."/>
            <person name="Morin E."/>
            <person name="Arend M."/>
            <person name="Barry K.W."/>
            <person name="Binder M."/>
            <person name="Choi C."/>
            <person name="Clum A."/>
            <person name="Copeland A."/>
            <person name="Grisel N."/>
            <person name="Haridas S."/>
            <person name="Kipfer T."/>
            <person name="LaButti K."/>
            <person name="Lindquist E."/>
            <person name="Lipzen A."/>
            <person name="Maire R."/>
            <person name="Meier B."/>
            <person name="Mihaltcheva S."/>
            <person name="Molinier V."/>
            <person name="Murat C."/>
            <person name="Poggeler S."/>
            <person name="Quandt C.A."/>
            <person name="Sperisen C."/>
            <person name="Tritt A."/>
            <person name="Tisserant E."/>
            <person name="Crous P.W."/>
            <person name="Henrissat B."/>
            <person name="Nehls U."/>
            <person name="Egli S."/>
            <person name="Spatafora J.W."/>
            <person name="Grigoriev I.V."/>
            <person name="Martin F.M."/>
        </authorList>
    </citation>
    <scope>NUCLEOTIDE SEQUENCE [LARGE SCALE GENOMIC DNA]</scope>
    <source>
        <strain evidence="12 13">CBS 207.34</strain>
    </source>
</reference>
<keyword evidence="10" id="KW-0050">Antiport</keyword>
<keyword evidence="13" id="KW-1185">Reference proteome</keyword>
<evidence type="ECO:0000256" key="2">
    <source>
        <dbReference type="ARBA" id="ARBA00008170"/>
    </source>
</evidence>
<dbReference type="NCBIfam" id="TIGR00378">
    <property type="entry name" value="cax"/>
    <property type="match status" value="1"/>
</dbReference>
<evidence type="ECO:0000259" key="11">
    <source>
        <dbReference type="Pfam" id="PF01699"/>
    </source>
</evidence>
<name>A0A8E2JUC4_9PEZI</name>
<evidence type="ECO:0000313" key="13">
    <source>
        <dbReference type="Proteomes" id="UP000250140"/>
    </source>
</evidence>
<accession>A0A8E2JUC4</accession>
<dbReference type="GO" id="GO:0012505">
    <property type="term" value="C:endomembrane system"/>
    <property type="evidence" value="ECO:0007669"/>
    <property type="project" value="UniProtKB-SubCell"/>
</dbReference>